<dbReference type="Proteomes" id="UP001178508">
    <property type="component" value="Chromosome 12"/>
</dbReference>
<keyword evidence="7" id="KW-1185">Reference proteome</keyword>
<protein>
    <submittedName>
        <fullName evidence="6">GTPase IMAP family member 8-like</fullName>
    </submittedName>
</protein>
<evidence type="ECO:0000313" key="7">
    <source>
        <dbReference type="Proteomes" id="UP001178508"/>
    </source>
</evidence>
<feature type="domain" description="AIG1-type G" evidence="5">
    <location>
        <begin position="261"/>
        <end position="464"/>
    </location>
</feature>
<evidence type="ECO:0000256" key="3">
    <source>
        <dbReference type="ARBA" id="ARBA00023134"/>
    </source>
</evidence>
<reference evidence="6" key="1">
    <citation type="submission" date="2023-08" db="EMBL/GenBank/DDBJ databases">
        <authorList>
            <person name="Alioto T."/>
            <person name="Alioto T."/>
            <person name="Gomez Garrido J."/>
        </authorList>
    </citation>
    <scope>NUCLEOTIDE SEQUENCE</scope>
</reference>
<evidence type="ECO:0000256" key="2">
    <source>
        <dbReference type="ARBA" id="ARBA00022741"/>
    </source>
</evidence>
<evidence type="ECO:0000256" key="1">
    <source>
        <dbReference type="ARBA" id="ARBA00008535"/>
    </source>
</evidence>
<dbReference type="InterPro" id="IPR045058">
    <property type="entry name" value="GIMA/IAN/Toc"/>
</dbReference>
<dbReference type="GO" id="GO:0005525">
    <property type="term" value="F:GTP binding"/>
    <property type="evidence" value="ECO:0007669"/>
    <property type="project" value="UniProtKB-KW"/>
</dbReference>
<keyword evidence="2" id="KW-0547">Nucleotide-binding</keyword>
<dbReference type="PROSITE" id="PS51720">
    <property type="entry name" value="G_AIG1"/>
    <property type="match status" value="1"/>
</dbReference>
<dbReference type="PANTHER" id="PTHR10903">
    <property type="entry name" value="GTPASE, IMAP FAMILY MEMBER-RELATED"/>
    <property type="match status" value="1"/>
</dbReference>
<gene>
    <name evidence="6" type="ORF">XNOV1_A033683</name>
</gene>
<evidence type="ECO:0000256" key="4">
    <source>
        <dbReference type="SAM" id="MobiDB-lite"/>
    </source>
</evidence>
<accession>A0AAV1G6I0</accession>
<feature type="region of interest" description="Disordered" evidence="4">
    <location>
        <begin position="617"/>
        <end position="658"/>
    </location>
</feature>
<dbReference type="InterPro" id="IPR027417">
    <property type="entry name" value="P-loop_NTPase"/>
</dbReference>
<organism evidence="6 7">
    <name type="scientific">Xyrichtys novacula</name>
    <name type="common">Pearly razorfish</name>
    <name type="synonym">Hemipteronotus novacula</name>
    <dbReference type="NCBI Taxonomy" id="13765"/>
    <lineage>
        <taxon>Eukaryota</taxon>
        <taxon>Metazoa</taxon>
        <taxon>Chordata</taxon>
        <taxon>Craniata</taxon>
        <taxon>Vertebrata</taxon>
        <taxon>Euteleostomi</taxon>
        <taxon>Actinopterygii</taxon>
        <taxon>Neopterygii</taxon>
        <taxon>Teleostei</taxon>
        <taxon>Neoteleostei</taxon>
        <taxon>Acanthomorphata</taxon>
        <taxon>Eupercaria</taxon>
        <taxon>Labriformes</taxon>
        <taxon>Labridae</taxon>
        <taxon>Xyrichtys</taxon>
    </lineage>
</organism>
<dbReference type="AlphaFoldDB" id="A0AAV1G6I0"/>
<feature type="compositionally biased region" description="Basic and acidic residues" evidence="4">
    <location>
        <begin position="631"/>
        <end position="658"/>
    </location>
</feature>
<evidence type="ECO:0000259" key="5">
    <source>
        <dbReference type="PROSITE" id="PS51720"/>
    </source>
</evidence>
<dbReference type="Gene3D" id="3.40.50.300">
    <property type="entry name" value="P-loop containing nucleotide triphosphate hydrolases"/>
    <property type="match status" value="2"/>
</dbReference>
<comment type="similarity">
    <text evidence="1">Belongs to the TRAFAC class TrmE-Era-EngA-EngB-Septin-like GTPase superfamily. AIG1/Toc34/Toc159-like paraseptin GTPase family. IAN subfamily.</text>
</comment>
<feature type="region of interest" description="Disordered" evidence="4">
    <location>
        <begin position="503"/>
        <end position="583"/>
    </location>
</feature>
<dbReference type="InterPro" id="IPR006703">
    <property type="entry name" value="G_AIG1"/>
</dbReference>
<dbReference type="PANTHER" id="PTHR10903:SF170">
    <property type="entry name" value="GTPASE IMAP FAMILY MEMBER 7"/>
    <property type="match status" value="1"/>
</dbReference>
<evidence type="ECO:0000313" key="6">
    <source>
        <dbReference type="EMBL" id="CAJ1069636.1"/>
    </source>
</evidence>
<dbReference type="FunFam" id="3.40.50.300:FF:000366">
    <property type="entry name" value="GTPase, IMAP family member 2"/>
    <property type="match status" value="1"/>
</dbReference>
<dbReference type="EMBL" id="OY660875">
    <property type="protein sequence ID" value="CAJ1069636.1"/>
    <property type="molecule type" value="Genomic_DNA"/>
</dbReference>
<keyword evidence="3" id="KW-0342">GTP-binding</keyword>
<name>A0AAV1G6I0_XYRNO</name>
<feature type="region of interest" description="Disordered" evidence="4">
    <location>
        <begin position="750"/>
        <end position="772"/>
    </location>
</feature>
<dbReference type="Pfam" id="PF04548">
    <property type="entry name" value="AIG1"/>
    <property type="match status" value="2"/>
</dbReference>
<proteinExistence type="inferred from homology"/>
<dbReference type="CDD" id="cd01852">
    <property type="entry name" value="AIG1"/>
    <property type="match status" value="1"/>
</dbReference>
<sequence length="798" mass="93349">MSEKDRRSLMTNIENIRHETKGTFLTFTEKSMRQKSKHMKPALNLVLCGRLEAEKTLAAEAILGQRGLDSVSSSSECVKHQEDVCGRCVSLVELPALYDKPLDMVMEESLRCVSLCDPKGVHAFILVLPVGQLTDEDKKELETIQDTFSSSVNDFILNLFIVRSNNTAAAVENYVIKTKDIQELLQSTGGRSFVLNIEDRKQIPELLNILEGKRGGFKKNLLSYTTQTFAHAQMDMVNTLQAELKDLQSKTTTGCDGEQSPESLRIVLIGKTGCGKSSSGNTIVGDEKFKAELSQNSVTKCCKKVHVEVDGRSVAVVDTPGLFDDSLSHEEVQEEMLKCISLLAPGPHAFLLVLQIGRFTPEEKQAIQLIKKGFGKEAEKFIIILLTRGDSLKRVKMSVEEFIDKKCNDSFKKLIADCGGRYHVFNNLEEQNREQVSELIAKIDTMVKTNGGSCYTNEMLQRAGTAIGKETERILQEKEEEMEKERKELQRKHEEEIEALKKRMEEHKAETEKQRQMREKVLMEKEENISKEKAERRRDGKMRQEEEKRRKQLEELQRKEWEQKQADMEERIKAETQEKETIDRELEEARQEMKRQRENWEKRLHQWWEDRYQENEQIRQEEQTKLNNLQEDYRKEKENNEKKRQEEDLLRKQQEEKEKKAIKENFKTQMENLQKTHKEEARKKAEEFNDFKEKYKRELAENEEKMLDKDKKYDFLKALSEQQEKKHRAELYDTVKRITKKRANVQKVTTLLKKHQKQMDKEEMEEGREDLQKAHEIEITDLLREFGEEANPHWCKIF</sequence>
<dbReference type="SUPFAM" id="SSF52540">
    <property type="entry name" value="P-loop containing nucleoside triphosphate hydrolases"/>
    <property type="match status" value="1"/>
</dbReference>